<feature type="compositionally biased region" description="Pro residues" evidence="1">
    <location>
        <begin position="132"/>
        <end position="143"/>
    </location>
</feature>
<reference evidence="3" key="1">
    <citation type="journal article" date="2017" name="Acta Aliment.">
        <title>Plant polysaccharide degrading enzyme system of Thermpbifida cellulosilytica TB100 revealed by de novo genome project data.</title>
        <authorList>
            <person name="Toth A."/>
            <person name="Baka E."/>
            <person name="Luzics S."/>
            <person name="Bata-Vidacs I."/>
            <person name="Nagy I."/>
            <person name="Balint B."/>
            <person name="Herceg R."/>
            <person name="Olasz F."/>
            <person name="Wilk T."/>
            <person name="Nagy T."/>
            <person name="Kriszt B."/>
            <person name="Nagy I."/>
            <person name="Kukolya J."/>
        </authorList>
    </citation>
    <scope>NUCLEOTIDE SEQUENCE [LARGE SCALE GENOMIC DNA]</scope>
    <source>
        <strain evidence="3">TB100</strain>
    </source>
</reference>
<proteinExistence type="predicted"/>
<feature type="compositionally biased region" description="Low complexity" evidence="1">
    <location>
        <begin position="226"/>
        <end position="236"/>
    </location>
</feature>
<feature type="compositionally biased region" description="Polar residues" evidence="1">
    <location>
        <begin position="88"/>
        <end position="104"/>
    </location>
</feature>
<feature type="compositionally biased region" description="Polar residues" evidence="1">
    <location>
        <begin position="413"/>
        <end position="423"/>
    </location>
</feature>
<evidence type="ECO:0000256" key="1">
    <source>
        <dbReference type="SAM" id="MobiDB-lite"/>
    </source>
</evidence>
<evidence type="ECO:0000313" key="3">
    <source>
        <dbReference type="Proteomes" id="UP000074382"/>
    </source>
</evidence>
<keyword evidence="3" id="KW-1185">Reference proteome</keyword>
<dbReference type="AlphaFoldDB" id="A0A147KL97"/>
<protein>
    <submittedName>
        <fullName evidence="2">Uncharacterized protein</fullName>
    </submittedName>
</protein>
<gene>
    <name evidence="2" type="ORF">AC529_03910</name>
</gene>
<feature type="compositionally biased region" description="Polar residues" evidence="1">
    <location>
        <begin position="205"/>
        <end position="225"/>
    </location>
</feature>
<feature type="region of interest" description="Disordered" evidence="1">
    <location>
        <begin position="1"/>
        <end position="423"/>
    </location>
</feature>
<name>A0A147KL97_THECS</name>
<feature type="compositionally biased region" description="Low complexity" evidence="1">
    <location>
        <begin position="393"/>
        <end position="403"/>
    </location>
</feature>
<feature type="non-terminal residue" evidence="2">
    <location>
        <position position="423"/>
    </location>
</feature>
<accession>A0A147KL97</accession>
<comment type="caution">
    <text evidence="2">The sequence shown here is derived from an EMBL/GenBank/DDBJ whole genome shotgun (WGS) entry which is preliminary data.</text>
</comment>
<sequence length="423" mass="43626">MAEPYPSALSGLGPSEPSRTPAASDYPFDLPPRDLAPSYGEDAGRTGQTPSRDDSAQQSDRPGPGPAYDFASGSYRPEELRAPETGAGSRTPTGGSEMTGSFRQGATYRLDVPEESSTPGSPEYGFGAPSSPTAPPTGEPSAPPAWSSNTGAERGATYRLDVPEESSTPGSPEYGFGAPSSPTAPSTGGFPGAETRPERSADIWSPSSSESTFPGYSAGTGTSYTAPPDSSAAAADRSPGTADTQSQRRQPDPTSIYRLPIKDSAQSPYDPSRLVPPYRQRPDADHPGSGTGSSPNPGGTAPDTGHSPVDREDSWQSRSSAESSSGSGWGERAESVGLSEDPSATSGFSAVDREDSWKSGSSAESSFGSGWGEREDPSATSSFGPVDREDSWQSRSSAESSSGSGWGEREDPSATSSFGAVDR</sequence>
<feature type="compositionally biased region" description="Polar residues" evidence="1">
    <location>
        <begin position="46"/>
        <end position="60"/>
    </location>
</feature>
<feature type="compositionally biased region" description="Low complexity" evidence="1">
    <location>
        <begin position="358"/>
        <end position="368"/>
    </location>
</feature>
<evidence type="ECO:0000313" key="2">
    <source>
        <dbReference type="EMBL" id="KUP98100.1"/>
    </source>
</evidence>
<dbReference type="EMBL" id="LGEM01000016">
    <property type="protein sequence ID" value="KUP98100.1"/>
    <property type="molecule type" value="Genomic_DNA"/>
</dbReference>
<feature type="compositionally biased region" description="Low complexity" evidence="1">
    <location>
        <begin position="316"/>
        <end position="326"/>
    </location>
</feature>
<organism evidence="2 3">
    <name type="scientific">Thermobifida cellulosilytica TB100</name>
    <dbReference type="NCBI Taxonomy" id="665004"/>
    <lineage>
        <taxon>Bacteria</taxon>
        <taxon>Bacillati</taxon>
        <taxon>Actinomycetota</taxon>
        <taxon>Actinomycetes</taxon>
        <taxon>Streptosporangiales</taxon>
        <taxon>Nocardiopsidaceae</taxon>
        <taxon>Thermobifida</taxon>
    </lineage>
</organism>
<dbReference type="Proteomes" id="UP000074382">
    <property type="component" value="Unassembled WGS sequence"/>
</dbReference>